<feature type="transmembrane region" description="Helical" evidence="7">
    <location>
        <begin position="562"/>
        <end position="583"/>
    </location>
</feature>
<dbReference type="EMBL" id="JBBPFD010000015">
    <property type="protein sequence ID" value="KAK7895737.1"/>
    <property type="molecule type" value="Genomic_DNA"/>
</dbReference>
<feature type="transmembrane region" description="Helical" evidence="7">
    <location>
        <begin position="532"/>
        <end position="556"/>
    </location>
</feature>
<name>A0AAW0NEI3_9GOBI</name>
<evidence type="ECO:0000256" key="7">
    <source>
        <dbReference type="SAM" id="Phobius"/>
    </source>
</evidence>
<feature type="transmembrane region" description="Helical" evidence="7">
    <location>
        <begin position="150"/>
        <end position="169"/>
    </location>
</feature>
<evidence type="ECO:0000313" key="8">
    <source>
        <dbReference type="EMBL" id="KAK7895737.1"/>
    </source>
</evidence>
<dbReference type="PANTHER" id="PTHR23291:SF16">
    <property type="entry name" value="PROTEIN LIFEGUARD 1"/>
    <property type="match status" value="1"/>
</dbReference>
<evidence type="ECO:0000313" key="9">
    <source>
        <dbReference type="Proteomes" id="UP001460270"/>
    </source>
</evidence>
<protein>
    <submittedName>
        <fullName evidence="8">Uncharacterized protein</fullName>
    </submittedName>
</protein>
<feature type="region of interest" description="Disordered" evidence="6">
    <location>
        <begin position="389"/>
        <end position="419"/>
    </location>
</feature>
<reference evidence="9" key="1">
    <citation type="submission" date="2024-04" db="EMBL/GenBank/DDBJ databases">
        <title>Salinicola lusitanus LLJ914,a marine bacterium isolated from the Okinawa Trough.</title>
        <authorList>
            <person name="Li J."/>
        </authorList>
    </citation>
    <scope>NUCLEOTIDE SEQUENCE [LARGE SCALE GENOMIC DNA]</scope>
</reference>
<feature type="transmembrane region" description="Helical" evidence="7">
    <location>
        <begin position="175"/>
        <end position="195"/>
    </location>
</feature>
<dbReference type="Proteomes" id="UP001460270">
    <property type="component" value="Unassembled WGS sequence"/>
</dbReference>
<dbReference type="GO" id="GO:2001234">
    <property type="term" value="P:negative regulation of apoptotic signaling pathway"/>
    <property type="evidence" value="ECO:0007669"/>
    <property type="project" value="TreeGrafter"/>
</dbReference>
<feature type="region of interest" description="Disordered" evidence="6">
    <location>
        <begin position="284"/>
        <end position="315"/>
    </location>
</feature>
<dbReference type="Pfam" id="PF01027">
    <property type="entry name" value="Bax1-I"/>
    <property type="match status" value="1"/>
</dbReference>
<dbReference type="GO" id="GO:0016020">
    <property type="term" value="C:membrane"/>
    <property type="evidence" value="ECO:0007669"/>
    <property type="project" value="UniProtKB-SubCell"/>
</dbReference>
<comment type="caution">
    <text evidence="8">The sequence shown here is derived from an EMBL/GenBank/DDBJ whole genome shotgun (WGS) entry which is preliminary data.</text>
</comment>
<keyword evidence="3 7" id="KW-1133">Transmembrane helix</keyword>
<comment type="subcellular location">
    <subcellularLocation>
        <location evidence="1">Membrane</location>
        <topology evidence="1">Multi-pass membrane protein</topology>
    </subcellularLocation>
</comment>
<keyword evidence="2 7" id="KW-0812">Transmembrane</keyword>
<feature type="coiled-coil region" evidence="5">
    <location>
        <begin position="625"/>
        <end position="652"/>
    </location>
</feature>
<feature type="compositionally biased region" description="Basic and acidic residues" evidence="6">
    <location>
        <begin position="295"/>
        <end position="313"/>
    </location>
</feature>
<keyword evidence="9" id="KW-1185">Reference proteome</keyword>
<feature type="transmembrane region" description="Helical" evidence="7">
    <location>
        <begin position="207"/>
        <end position="225"/>
    </location>
</feature>
<evidence type="ECO:0000256" key="4">
    <source>
        <dbReference type="ARBA" id="ARBA00023136"/>
    </source>
</evidence>
<feature type="transmembrane region" description="Helical" evidence="7">
    <location>
        <begin position="454"/>
        <end position="480"/>
    </location>
</feature>
<evidence type="ECO:0000256" key="1">
    <source>
        <dbReference type="ARBA" id="ARBA00004141"/>
    </source>
</evidence>
<keyword evidence="4 7" id="KW-0472">Membrane</keyword>
<evidence type="ECO:0000256" key="3">
    <source>
        <dbReference type="ARBA" id="ARBA00022989"/>
    </source>
</evidence>
<gene>
    <name evidence="8" type="ORF">WMY93_021062</name>
</gene>
<evidence type="ECO:0000256" key="2">
    <source>
        <dbReference type="ARBA" id="ARBA00022692"/>
    </source>
</evidence>
<dbReference type="InterPro" id="IPR006214">
    <property type="entry name" value="Bax_inhibitor_1-related"/>
</dbReference>
<organism evidence="8 9">
    <name type="scientific">Mugilogobius chulae</name>
    <name type="common">yellowstripe goby</name>
    <dbReference type="NCBI Taxonomy" id="88201"/>
    <lineage>
        <taxon>Eukaryota</taxon>
        <taxon>Metazoa</taxon>
        <taxon>Chordata</taxon>
        <taxon>Craniata</taxon>
        <taxon>Vertebrata</taxon>
        <taxon>Euteleostomi</taxon>
        <taxon>Actinopterygii</taxon>
        <taxon>Neopterygii</taxon>
        <taxon>Teleostei</taxon>
        <taxon>Neoteleostei</taxon>
        <taxon>Acanthomorphata</taxon>
        <taxon>Gobiaria</taxon>
        <taxon>Gobiiformes</taxon>
        <taxon>Gobioidei</taxon>
        <taxon>Gobiidae</taxon>
        <taxon>Gobionellinae</taxon>
        <taxon>Mugilogobius</taxon>
    </lineage>
</organism>
<keyword evidence="5" id="KW-0175">Coiled coil</keyword>
<proteinExistence type="predicted"/>
<feature type="transmembrane region" description="Helical" evidence="7">
    <location>
        <begin position="86"/>
        <end position="108"/>
    </location>
</feature>
<feature type="transmembrane region" description="Helical" evidence="7">
    <location>
        <begin position="231"/>
        <end position="254"/>
    </location>
</feature>
<feature type="transmembrane region" description="Helical" evidence="7">
    <location>
        <begin position="595"/>
        <end position="620"/>
    </location>
</feature>
<evidence type="ECO:0000256" key="6">
    <source>
        <dbReference type="SAM" id="MobiDB-lite"/>
    </source>
</evidence>
<dbReference type="GO" id="GO:0005794">
    <property type="term" value="C:Golgi apparatus"/>
    <property type="evidence" value="ECO:0007669"/>
    <property type="project" value="TreeGrafter"/>
</dbReference>
<sequence>MGEMNPLYNSVYDPPPDMLPPSYNQAHLYPLRVEPYPGRDYQQGPSQTSFPADHTDIGSFQQPEWTNITFSDRGPRLYQDTGRWKHVFVILTVQMLVTFSFAALFTFVHDAKYFVQSNPWIYYTSYPAFVLALVFPRCCDGSRRKYPCNLVVLLFLSLSMMYMLGMIAAFHDTDIVIIAVGITAVVFFTVVLFTLQSKFAVSSCWGVLFACLAALICFGFLYIFIHHKILSLVFASLGALLFIFFLVVETHFLLGKKELALSSKEYIFEQSAYKCPARERPAVSGAARERRRARERPARERAARERAARERPARTPPLALKQTLTGSRLSTVQLVKFLHIIPDTEVSTMGEMNPLYNSVYDPPPDILPPSYNQAHLYPLRVEPYPGRDYQQGPSQTSFPADHTEVKPYPEGSCQKRPAQSGFPADPNALVCTIHRWNPILRAPVRKNQHSRACLLTPMVFVILTVQMLVTFSFAALFTFVHDAKYFVQSNPWIYYTSYPAFVVALVFPRCCDGSRRKYPCNLVVLSKFPVSSLWGVLFASLTGLMIFAFLCIFLSYMILSLVFASLGALLFIFFLMVETQLLLGKEELALSPKEYVFGALNLYQDNILLYIIGYAFIFALRGKRISDLESNAEDVSQRLANLDATCESLKKDNKQLKPKLCDLEGRSRRQNLRIVGLPESVEGPRPTVCETLPSPRSWIVPIAALCLNRVRTSGRVLSSSDSTAFRPRTS</sequence>
<feature type="transmembrane region" description="Helical" evidence="7">
    <location>
        <begin position="120"/>
        <end position="138"/>
    </location>
</feature>
<accession>A0AAW0NEI3</accession>
<dbReference type="AlphaFoldDB" id="A0AAW0NEI3"/>
<dbReference type="GO" id="GO:0005783">
    <property type="term" value="C:endoplasmic reticulum"/>
    <property type="evidence" value="ECO:0007669"/>
    <property type="project" value="TreeGrafter"/>
</dbReference>
<dbReference type="PANTHER" id="PTHR23291">
    <property type="entry name" value="BAX INHIBITOR-RELATED"/>
    <property type="match status" value="1"/>
</dbReference>
<evidence type="ECO:0000256" key="5">
    <source>
        <dbReference type="SAM" id="Coils"/>
    </source>
</evidence>